<evidence type="ECO:0000313" key="3">
    <source>
        <dbReference type="Proteomes" id="UP001140949"/>
    </source>
</evidence>
<gene>
    <name evidence="2" type="ORF">M6B38_275975</name>
    <name evidence="1" type="ORF">M6B38_387280</name>
</gene>
<reference evidence="2" key="2">
    <citation type="submission" date="2023-04" db="EMBL/GenBank/DDBJ databases">
        <authorList>
            <person name="Bruccoleri R.E."/>
            <person name="Oakeley E.J."/>
            <person name="Faust A.-M."/>
            <person name="Dessus-Babus S."/>
            <person name="Altorfer M."/>
            <person name="Burckhardt D."/>
            <person name="Oertli M."/>
            <person name="Naumann U."/>
            <person name="Petersen F."/>
            <person name="Wong J."/>
        </authorList>
    </citation>
    <scope>NUCLEOTIDE SEQUENCE</scope>
    <source>
        <strain evidence="2">GSM-AAB239-AS_SAM_17_03QT</strain>
        <tissue evidence="2">Leaf</tissue>
    </source>
</reference>
<evidence type="ECO:0000313" key="1">
    <source>
        <dbReference type="EMBL" id="KAJ6822771.1"/>
    </source>
</evidence>
<dbReference type="EMBL" id="JANAVB010023995">
    <property type="protein sequence ID" value="KAJ6822771.1"/>
    <property type="molecule type" value="Genomic_DNA"/>
</dbReference>
<organism evidence="2 3">
    <name type="scientific">Iris pallida</name>
    <name type="common">Sweet iris</name>
    <dbReference type="NCBI Taxonomy" id="29817"/>
    <lineage>
        <taxon>Eukaryota</taxon>
        <taxon>Viridiplantae</taxon>
        <taxon>Streptophyta</taxon>
        <taxon>Embryophyta</taxon>
        <taxon>Tracheophyta</taxon>
        <taxon>Spermatophyta</taxon>
        <taxon>Magnoliopsida</taxon>
        <taxon>Liliopsida</taxon>
        <taxon>Asparagales</taxon>
        <taxon>Iridaceae</taxon>
        <taxon>Iridoideae</taxon>
        <taxon>Irideae</taxon>
        <taxon>Iris</taxon>
    </lineage>
</organism>
<comment type="caution">
    <text evidence="2">The sequence shown here is derived from an EMBL/GenBank/DDBJ whole genome shotgun (WGS) entry which is preliminary data.</text>
</comment>
<evidence type="ECO:0000313" key="2">
    <source>
        <dbReference type="EMBL" id="KAJ6847778.1"/>
    </source>
</evidence>
<keyword evidence="3" id="KW-1185">Reference proteome</keyword>
<dbReference type="GO" id="GO:0000502">
    <property type="term" value="C:proteasome complex"/>
    <property type="evidence" value="ECO:0007669"/>
    <property type="project" value="UniProtKB-KW"/>
</dbReference>
<proteinExistence type="predicted"/>
<name>A0AAX6I3X7_IRIPA</name>
<dbReference type="Proteomes" id="UP001140949">
    <property type="component" value="Unassembled WGS sequence"/>
</dbReference>
<keyword evidence="2" id="KW-0647">Proteasome</keyword>
<accession>A0AAX6I3X7</accession>
<sequence length="95" mass="10688">MSRKRFGGDGDDSGRCRRRRWWWRRGIDGGGGQRVRVRQQDLSPPEQYVGCYSLLEGTSDNTGSSIAHRLVPKTGLSVILACNPKDSPMLEHFVI</sequence>
<protein>
    <submittedName>
        <fullName evidence="2">Proteasome assembly chaperone 4</fullName>
    </submittedName>
</protein>
<dbReference type="EMBL" id="JANAVB010004861">
    <property type="protein sequence ID" value="KAJ6847778.1"/>
    <property type="molecule type" value="Genomic_DNA"/>
</dbReference>
<reference evidence="2" key="1">
    <citation type="journal article" date="2023" name="GigaByte">
        <title>Genome assembly of the bearded iris, Iris pallida Lam.</title>
        <authorList>
            <person name="Bruccoleri R.E."/>
            <person name="Oakeley E.J."/>
            <person name="Faust A.M.E."/>
            <person name="Altorfer M."/>
            <person name="Dessus-Babus S."/>
            <person name="Burckhardt D."/>
            <person name="Oertli M."/>
            <person name="Naumann U."/>
            <person name="Petersen F."/>
            <person name="Wong J."/>
        </authorList>
    </citation>
    <scope>NUCLEOTIDE SEQUENCE</scope>
    <source>
        <strain evidence="2">GSM-AAB239-AS_SAM_17_03QT</strain>
    </source>
</reference>
<dbReference type="AlphaFoldDB" id="A0AAX6I3X7"/>